<feature type="transmembrane region" description="Helical" evidence="5">
    <location>
        <begin position="373"/>
        <end position="395"/>
    </location>
</feature>
<feature type="transmembrane region" description="Helical" evidence="5">
    <location>
        <begin position="401"/>
        <end position="423"/>
    </location>
</feature>
<dbReference type="FunFam" id="1.20.1250.20:FF:000011">
    <property type="entry name" value="MFS multidrug transporter, putative"/>
    <property type="match status" value="1"/>
</dbReference>
<dbReference type="OrthoDB" id="9986881at2759"/>
<dbReference type="Gene3D" id="1.20.1250.20">
    <property type="entry name" value="MFS general substrate transporter like domains"/>
    <property type="match status" value="1"/>
</dbReference>
<keyword evidence="4 5" id="KW-0472">Membrane</keyword>
<evidence type="ECO:0000259" key="6">
    <source>
        <dbReference type="PROSITE" id="PS50850"/>
    </source>
</evidence>
<organism evidence="7 8">
    <name type="scientific">Didymella pomorum</name>
    <dbReference type="NCBI Taxonomy" id="749634"/>
    <lineage>
        <taxon>Eukaryota</taxon>
        <taxon>Fungi</taxon>
        <taxon>Dikarya</taxon>
        <taxon>Ascomycota</taxon>
        <taxon>Pezizomycotina</taxon>
        <taxon>Dothideomycetes</taxon>
        <taxon>Pleosporomycetidae</taxon>
        <taxon>Pleosporales</taxon>
        <taxon>Pleosporineae</taxon>
        <taxon>Didymellaceae</taxon>
        <taxon>Didymella</taxon>
    </lineage>
</organism>
<reference evidence="7" key="1">
    <citation type="submission" date="2022-10" db="EMBL/GenBank/DDBJ databases">
        <title>Tapping the CABI collections for fungal endophytes: first genome assemblies for Collariella, Neodidymelliopsis, Ascochyta clinopodiicola, Didymella pomorum, Didymosphaeria variabile, Neocosmospora piperis and Neocucurbitaria cava.</title>
        <authorList>
            <person name="Hill R."/>
        </authorList>
    </citation>
    <scope>NUCLEOTIDE SEQUENCE</scope>
    <source>
        <strain evidence="7">IMI 355091</strain>
    </source>
</reference>
<feature type="transmembrane region" description="Helical" evidence="5">
    <location>
        <begin position="333"/>
        <end position="352"/>
    </location>
</feature>
<dbReference type="InterPro" id="IPR036259">
    <property type="entry name" value="MFS_trans_sf"/>
</dbReference>
<protein>
    <recommendedName>
        <fullName evidence="6">Major facilitator superfamily (MFS) profile domain-containing protein</fullName>
    </recommendedName>
</protein>
<evidence type="ECO:0000256" key="4">
    <source>
        <dbReference type="ARBA" id="ARBA00023136"/>
    </source>
</evidence>
<feature type="transmembrane region" description="Helical" evidence="5">
    <location>
        <begin position="61"/>
        <end position="82"/>
    </location>
</feature>
<feature type="domain" description="Major facilitator superfamily (MFS) profile" evidence="6">
    <location>
        <begin position="63"/>
        <end position="506"/>
    </location>
</feature>
<accession>A0A9W8Z776</accession>
<evidence type="ECO:0000313" key="7">
    <source>
        <dbReference type="EMBL" id="KAJ4399427.1"/>
    </source>
</evidence>
<dbReference type="PANTHER" id="PTHR23502">
    <property type="entry name" value="MAJOR FACILITATOR SUPERFAMILY"/>
    <property type="match status" value="1"/>
</dbReference>
<keyword evidence="8" id="KW-1185">Reference proteome</keyword>
<evidence type="ECO:0000256" key="3">
    <source>
        <dbReference type="ARBA" id="ARBA00022989"/>
    </source>
</evidence>
<dbReference type="PROSITE" id="PS50850">
    <property type="entry name" value="MFS"/>
    <property type="match status" value="1"/>
</dbReference>
<keyword evidence="2 5" id="KW-0812">Transmembrane</keyword>
<dbReference type="CDD" id="cd17323">
    <property type="entry name" value="MFS_Tpo1_MDR_like"/>
    <property type="match status" value="1"/>
</dbReference>
<sequence>MDPNLYGGLEAPAGQDKEATLSMGGGRAQPKHVPDRTQYVVTFDEPHDPLNPQHWATWRKLYISLIACSGTFVASLNSAIFAAGEPYAREEFHVGRVVAALGTSLFVLGFAFGPIVWAPGSELIGRRWPLCVGMLGSSIFTIGSAASKDIQTLIICRFFAGLFAASPLCVVPAVLADMYNNTYRGMAIQFYALTVFGGPFIAPIVGEYVAASHLGWRWTLYLPAILGFANLGFMLLFHHETFALLALVKKARQLRHRTGNWAIHADHEKMELDLKAIIRKYLTRPLRMLITEPIVLLVSMYMSFIYGLVYALLKAYPYVFSHVYGMPVGVRSLPFLGLLLGIFLALLFILSQHQGYIRKLERNNGKVVPEWRLGPPIIGAVVFPIGLFWFAWTGFTANVHWISPVLAGVFIGFGVLCIFLPCFNYIVDAFLPIAASTVAANIMLRSAVAAGFPLFSTQMFENLGVQWAGTLLACLATVMIPIPLMFRAYGMQLRGKSRMLKEATIA</sequence>
<feature type="transmembrane region" description="Helical" evidence="5">
    <location>
        <begin position="94"/>
        <end position="116"/>
    </location>
</feature>
<dbReference type="EMBL" id="JAPEVA010000107">
    <property type="protein sequence ID" value="KAJ4399427.1"/>
    <property type="molecule type" value="Genomic_DNA"/>
</dbReference>
<gene>
    <name evidence="7" type="ORF">N0V91_009436</name>
</gene>
<dbReference type="PANTHER" id="PTHR23502:SF138">
    <property type="entry name" value="MAJOR FACILITATOR SUPERFAMILY (MFS) PROFILE DOMAIN-CONTAINING PROTEIN-RELATED"/>
    <property type="match status" value="1"/>
</dbReference>
<name>A0A9W8Z776_9PLEO</name>
<keyword evidence="3 5" id="KW-1133">Transmembrane helix</keyword>
<evidence type="ECO:0000256" key="5">
    <source>
        <dbReference type="SAM" id="Phobius"/>
    </source>
</evidence>
<dbReference type="Proteomes" id="UP001140510">
    <property type="component" value="Unassembled WGS sequence"/>
</dbReference>
<dbReference type="AlphaFoldDB" id="A0A9W8Z776"/>
<dbReference type="InterPro" id="IPR011701">
    <property type="entry name" value="MFS"/>
</dbReference>
<feature type="transmembrane region" description="Helical" evidence="5">
    <location>
        <begin position="188"/>
        <end position="206"/>
    </location>
</feature>
<proteinExistence type="predicted"/>
<feature type="transmembrane region" description="Helical" evidence="5">
    <location>
        <begin position="152"/>
        <end position="176"/>
    </location>
</feature>
<dbReference type="GO" id="GO:0022857">
    <property type="term" value="F:transmembrane transporter activity"/>
    <property type="evidence" value="ECO:0007669"/>
    <property type="project" value="InterPro"/>
</dbReference>
<evidence type="ECO:0000256" key="2">
    <source>
        <dbReference type="ARBA" id="ARBA00022692"/>
    </source>
</evidence>
<feature type="transmembrane region" description="Helical" evidence="5">
    <location>
        <begin position="294"/>
        <end position="313"/>
    </location>
</feature>
<comment type="caution">
    <text evidence="7">The sequence shown here is derived from an EMBL/GenBank/DDBJ whole genome shotgun (WGS) entry which is preliminary data.</text>
</comment>
<dbReference type="InterPro" id="IPR020846">
    <property type="entry name" value="MFS_dom"/>
</dbReference>
<feature type="transmembrane region" description="Helical" evidence="5">
    <location>
        <begin position="218"/>
        <end position="248"/>
    </location>
</feature>
<feature type="transmembrane region" description="Helical" evidence="5">
    <location>
        <begin position="430"/>
        <end position="455"/>
    </location>
</feature>
<dbReference type="GO" id="GO:0005886">
    <property type="term" value="C:plasma membrane"/>
    <property type="evidence" value="ECO:0007669"/>
    <property type="project" value="TreeGrafter"/>
</dbReference>
<dbReference type="SUPFAM" id="SSF103473">
    <property type="entry name" value="MFS general substrate transporter"/>
    <property type="match status" value="1"/>
</dbReference>
<feature type="transmembrane region" description="Helical" evidence="5">
    <location>
        <begin position="467"/>
        <end position="489"/>
    </location>
</feature>
<evidence type="ECO:0000313" key="8">
    <source>
        <dbReference type="Proteomes" id="UP001140510"/>
    </source>
</evidence>
<comment type="subcellular location">
    <subcellularLocation>
        <location evidence="1">Membrane</location>
        <topology evidence="1">Multi-pass membrane protein</topology>
    </subcellularLocation>
</comment>
<dbReference type="Pfam" id="PF07690">
    <property type="entry name" value="MFS_1"/>
    <property type="match status" value="1"/>
</dbReference>
<evidence type="ECO:0000256" key="1">
    <source>
        <dbReference type="ARBA" id="ARBA00004141"/>
    </source>
</evidence>